<dbReference type="FunFam" id="1.10.8.60:FF:000015">
    <property type="entry name" value="vacuolar protein sorting-associated protein 4A"/>
    <property type="match status" value="1"/>
</dbReference>
<dbReference type="PANTHER" id="PTHR23074">
    <property type="entry name" value="AAA DOMAIN-CONTAINING"/>
    <property type="match status" value="1"/>
</dbReference>
<evidence type="ECO:0000256" key="1">
    <source>
        <dbReference type="ARBA" id="ARBA00004481"/>
    </source>
</evidence>
<dbReference type="AlphaFoldDB" id="A0A1I7W0H5"/>
<keyword evidence="5 7" id="KW-0067">ATP-binding</keyword>
<dbReference type="PANTHER" id="PTHR23074:SF83">
    <property type="entry name" value="VACUOLAR PROTEIN SORTING-ASSOCIATED PROTEIN 4A"/>
    <property type="match status" value="1"/>
</dbReference>
<dbReference type="SUPFAM" id="SSF52540">
    <property type="entry name" value="P-loop containing nucleoside triphosphate hydrolases"/>
    <property type="match status" value="1"/>
</dbReference>
<dbReference type="GO" id="GO:0005524">
    <property type="term" value="F:ATP binding"/>
    <property type="evidence" value="ECO:0007669"/>
    <property type="project" value="UniProtKB-KW"/>
</dbReference>
<evidence type="ECO:0000256" key="3">
    <source>
        <dbReference type="ARBA" id="ARBA00022741"/>
    </source>
</evidence>
<dbReference type="Pfam" id="PF09336">
    <property type="entry name" value="Vps4_C"/>
    <property type="match status" value="1"/>
</dbReference>
<dbReference type="InterPro" id="IPR003960">
    <property type="entry name" value="ATPase_AAA_CS"/>
</dbReference>
<evidence type="ECO:0000313" key="9">
    <source>
        <dbReference type="Proteomes" id="UP000095285"/>
    </source>
</evidence>
<dbReference type="InterPro" id="IPR041569">
    <property type="entry name" value="AAA_lid_3"/>
</dbReference>
<dbReference type="SMART" id="SM00382">
    <property type="entry name" value="AAA"/>
    <property type="match status" value="1"/>
</dbReference>
<evidence type="ECO:0000313" key="10">
    <source>
        <dbReference type="WBParaSite" id="EN70_8296"/>
    </source>
</evidence>
<proteinExistence type="inferred from homology"/>
<name>A0A1I7W0H5_LOALO</name>
<dbReference type="Pfam" id="PF00004">
    <property type="entry name" value="AAA"/>
    <property type="match status" value="1"/>
</dbReference>
<dbReference type="Gene3D" id="1.10.8.60">
    <property type="match status" value="1"/>
</dbReference>
<dbReference type="GO" id="GO:0010008">
    <property type="term" value="C:endosome membrane"/>
    <property type="evidence" value="ECO:0007669"/>
    <property type="project" value="UniProtKB-SubCell"/>
</dbReference>
<dbReference type="STRING" id="7209.A0A1I7W0H5"/>
<dbReference type="Pfam" id="PF17862">
    <property type="entry name" value="AAA_lid_3"/>
    <property type="match status" value="1"/>
</dbReference>
<evidence type="ECO:0000256" key="4">
    <source>
        <dbReference type="ARBA" id="ARBA00022753"/>
    </source>
</evidence>
<evidence type="ECO:0000259" key="8">
    <source>
        <dbReference type="SMART" id="SM00382"/>
    </source>
</evidence>
<dbReference type="InterPro" id="IPR003959">
    <property type="entry name" value="ATPase_AAA_core"/>
</dbReference>
<evidence type="ECO:0000256" key="5">
    <source>
        <dbReference type="ARBA" id="ARBA00022840"/>
    </source>
</evidence>
<comment type="similarity">
    <text evidence="2 7">Belongs to the AAA ATPase family.</text>
</comment>
<dbReference type="GO" id="GO:0016197">
    <property type="term" value="P:endosomal transport"/>
    <property type="evidence" value="ECO:0007669"/>
    <property type="project" value="TreeGrafter"/>
</dbReference>
<comment type="subcellular location">
    <subcellularLocation>
        <location evidence="1">Endosome membrane</location>
        <topology evidence="1">Peripheral membrane protein</topology>
    </subcellularLocation>
</comment>
<dbReference type="InterPro" id="IPR027417">
    <property type="entry name" value="P-loop_NTPase"/>
</dbReference>
<protein>
    <submittedName>
        <fullName evidence="10">AAA domain-containing protein</fullName>
    </submittedName>
</protein>
<dbReference type="InterPro" id="IPR003593">
    <property type="entry name" value="AAA+_ATPase"/>
</dbReference>
<keyword evidence="4" id="KW-0967">Endosome</keyword>
<dbReference type="PROSITE" id="PS00674">
    <property type="entry name" value="AAA"/>
    <property type="match status" value="1"/>
</dbReference>
<dbReference type="InterPro" id="IPR015415">
    <property type="entry name" value="Spast_Vps4_C"/>
</dbReference>
<keyword evidence="6" id="KW-0472">Membrane</keyword>
<sequence>MEAHWLDSEGRSFMNYRFYTFTNSSSLAHHLPFRSIKLRNRKPWRGILLFGPPGTGKSYIAKAVATEANNSTFFSVSSSDLMSKWLGESERLVKQLFEMAREHKPSIIFIDEIDSLCSSRSDTESESARRIKTEFLVQMQGVGNDMEGILVLGATNIPWVLDAAIRRRFEKRIYIPLPESNARKDMFKLHVGKNTPHSLTEQDFKTLAEKTEGFSGYDISIVVREALMQPIRKVQTATHFKHVSGPSPSNCNAIVHDLLTPCSPGDPGAMAMSFIDVPADKLAEPILSMSDMLRSLMNTKPTVNKADLDKLMQFTKDFGQEG</sequence>
<dbReference type="FunFam" id="3.40.50.300:FF:000043">
    <property type="entry name" value="Vacuolar protein sorting-associated protein 4"/>
    <property type="match status" value="1"/>
</dbReference>
<dbReference type="InterPro" id="IPR050304">
    <property type="entry name" value="MT-severing_AAA_ATPase"/>
</dbReference>
<dbReference type="Gene3D" id="3.40.50.300">
    <property type="entry name" value="P-loop containing nucleotide triphosphate hydrolases"/>
    <property type="match status" value="1"/>
</dbReference>
<reference evidence="9" key="1">
    <citation type="submission" date="2012-04" db="EMBL/GenBank/DDBJ databases">
        <title>The Genome Sequence of Loa loa.</title>
        <authorList>
            <consortium name="The Broad Institute Genome Sequencing Platform"/>
            <consortium name="Broad Institute Genome Sequencing Center for Infectious Disease"/>
            <person name="Nutman T.B."/>
            <person name="Fink D.L."/>
            <person name="Russ C."/>
            <person name="Young S."/>
            <person name="Zeng Q."/>
            <person name="Gargeya S."/>
            <person name="Alvarado L."/>
            <person name="Berlin A."/>
            <person name="Chapman S.B."/>
            <person name="Chen Z."/>
            <person name="Freedman E."/>
            <person name="Gellesch M."/>
            <person name="Goldberg J."/>
            <person name="Griggs A."/>
            <person name="Gujja S."/>
            <person name="Heilman E.R."/>
            <person name="Heiman D."/>
            <person name="Howarth C."/>
            <person name="Mehta T."/>
            <person name="Neiman D."/>
            <person name="Pearson M."/>
            <person name="Roberts A."/>
            <person name="Saif S."/>
            <person name="Shea T."/>
            <person name="Shenoy N."/>
            <person name="Sisk P."/>
            <person name="Stolte C."/>
            <person name="Sykes S."/>
            <person name="White J."/>
            <person name="Yandava C."/>
            <person name="Haas B."/>
            <person name="Henn M.R."/>
            <person name="Nusbaum C."/>
            <person name="Birren B."/>
        </authorList>
    </citation>
    <scope>NUCLEOTIDE SEQUENCE [LARGE SCALE GENOMIC DNA]</scope>
</reference>
<organism evidence="9 10">
    <name type="scientific">Loa loa</name>
    <name type="common">Eye worm</name>
    <name type="synonym">Filaria loa</name>
    <dbReference type="NCBI Taxonomy" id="7209"/>
    <lineage>
        <taxon>Eukaryota</taxon>
        <taxon>Metazoa</taxon>
        <taxon>Ecdysozoa</taxon>
        <taxon>Nematoda</taxon>
        <taxon>Chromadorea</taxon>
        <taxon>Rhabditida</taxon>
        <taxon>Spirurina</taxon>
        <taxon>Spiruromorpha</taxon>
        <taxon>Filarioidea</taxon>
        <taxon>Onchocercidae</taxon>
        <taxon>Loa</taxon>
    </lineage>
</organism>
<evidence type="ECO:0000256" key="7">
    <source>
        <dbReference type="RuleBase" id="RU003651"/>
    </source>
</evidence>
<keyword evidence="3 7" id="KW-0547">Nucleotide-binding</keyword>
<dbReference type="WBParaSite" id="EN70_8296">
    <property type="protein sequence ID" value="EN70_8296"/>
    <property type="gene ID" value="EN70_8296"/>
</dbReference>
<dbReference type="Proteomes" id="UP000095285">
    <property type="component" value="Unassembled WGS sequence"/>
</dbReference>
<dbReference type="eggNOG" id="KOG0739">
    <property type="taxonomic scope" value="Eukaryota"/>
</dbReference>
<evidence type="ECO:0000256" key="6">
    <source>
        <dbReference type="ARBA" id="ARBA00023136"/>
    </source>
</evidence>
<reference evidence="10" key="2">
    <citation type="submission" date="2016-11" db="UniProtKB">
        <authorList>
            <consortium name="WormBaseParasite"/>
        </authorList>
    </citation>
    <scope>IDENTIFICATION</scope>
</reference>
<evidence type="ECO:0000256" key="2">
    <source>
        <dbReference type="ARBA" id="ARBA00006914"/>
    </source>
</evidence>
<dbReference type="GO" id="GO:0016887">
    <property type="term" value="F:ATP hydrolysis activity"/>
    <property type="evidence" value="ECO:0007669"/>
    <property type="project" value="InterPro"/>
</dbReference>
<keyword evidence="9" id="KW-1185">Reference proteome</keyword>
<dbReference type="GO" id="GO:0007033">
    <property type="term" value="P:vacuole organization"/>
    <property type="evidence" value="ECO:0007669"/>
    <property type="project" value="TreeGrafter"/>
</dbReference>
<feature type="domain" description="AAA+ ATPase" evidence="8">
    <location>
        <begin position="43"/>
        <end position="179"/>
    </location>
</feature>
<accession>A0A1I7W0H5</accession>